<keyword evidence="2 4" id="KW-0808">Transferase</keyword>
<gene>
    <name evidence="7" type="ordered locus">TEPIRE1_1891</name>
</gene>
<comment type="similarity">
    <text evidence="1 4">Belongs to the FGGY kinase family.</text>
</comment>
<dbReference type="CDD" id="cd07770">
    <property type="entry name" value="ASKHA_NBD_FGGY_GntK"/>
    <property type="match status" value="1"/>
</dbReference>
<dbReference type="Gene3D" id="3.30.420.40">
    <property type="match status" value="2"/>
</dbReference>
<dbReference type="PANTHER" id="PTHR43095">
    <property type="entry name" value="SUGAR KINASE"/>
    <property type="match status" value="1"/>
</dbReference>
<feature type="domain" description="Carbohydrate kinase FGGY C-terminal" evidence="6">
    <location>
        <begin position="251"/>
        <end position="436"/>
    </location>
</feature>
<keyword evidence="3 4" id="KW-0418">Kinase</keyword>
<dbReference type="EMBL" id="HF563609">
    <property type="protein sequence ID" value="CDI40841.1"/>
    <property type="molecule type" value="Genomic_DNA"/>
</dbReference>
<dbReference type="PANTHER" id="PTHR43095:SF2">
    <property type="entry name" value="GLUCONOKINASE"/>
    <property type="match status" value="1"/>
</dbReference>
<evidence type="ECO:0000256" key="4">
    <source>
        <dbReference type="RuleBase" id="RU003733"/>
    </source>
</evidence>
<dbReference type="GO" id="GO:0046316">
    <property type="term" value="F:gluconokinase activity"/>
    <property type="evidence" value="ECO:0007669"/>
    <property type="project" value="UniProtKB-EC"/>
</dbReference>
<dbReference type="InterPro" id="IPR043129">
    <property type="entry name" value="ATPase_NBD"/>
</dbReference>
<dbReference type="Pfam" id="PF02782">
    <property type="entry name" value="FGGY_C"/>
    <property type="match status" value="1"/>
</dbReference>
<dbReference type="InterPro" id="IPR050406">
    <property type="entry name" value="FGGY_Carb_Kinase"/>
</dbReference>
<dbReference type="EC" id="2.7.1.12" evidence="7"/>
<proteinExistence type="inferred from homology"/>
<dbReference type="KEGG" id="tae:TepiRe1_1891"/>
<reference evidence="8" key="1">
    <citation type="journal article" date="2013" name="Genome Announc.">
        <title>First genome sequence of a syntrophic acetate-oxidizing bacterium, Tepidanaerobacter acetatoxydans strain Re1.</title>
        <authorList>
            <person name="Manzoor S."/>
            <person name="Bongcam-Rudloff E."/>
            <person name="Schnurer A."/>
            <person name="Muller B."/>
        </authorList>
    </citation>
    <scope>NUCLEOTIDE SEQUENCE [LARGE SCALE GENOMIC DNA]</scope>
    <source>
        <strain evidence="8">Re1</strain>
    </source>
</reference>
<accession>F4LX86</accession>
<dbReference type="STRING" id="1209989.TepRe1_1753"/>
<dbReference type="Pfam" id="PF00370">
    <property type="entry name" value="FGGY_N"/>
    <property type="match status" value="1"/>
</dbReference>
<dbReference type="RefSeq" id="WP_013778807.1">
    <property type="nucleotide sequence ID" value="NC_015519.1"/>
</dbReference>
<dbReference type="HOGENOM" id="CLU_009281_3_2_9"/>
<dbReference type="eggNOG" id="COG1070">
    <property type="taxonomic scope" value="Bacteria"/>
</dbReference>
<dbReference type="GO" id="GO:0005975">
    <property type="term" value="P:carbohydrate metabolic process"/>
    <property type="evidence" value="ECO:0007669"/>
    <property type="project" value="InterPro"/>
</dbReference>
<organism evidence="7 8">
    <name type="scientific">Tepidanaerobacter acetatoxydans (strain DSM 21804 / JCM 16047 / Re1)</name>
    <dbReference type="NCBI Taxonomy" id="1209989"/>
    <lineage>
        <taxon>Bacteria</taxon>
        <taxon>Bacillati</taxon>
        <taxon>Bacillota</taxon>
        <taxon>Clostridia</taxon>
        <taxon>Thermosediminibacterales</taxon>
        <taxon>Tepidanaerobacteraceae</taxon>
        <taxon>Tepidanaerobacter</taxon>
    </lineage>
</organism>
<dbReference type="InterPro" id="IPR018483">
    <property type="entry name" value="Carb_kinase_FGGY_CS"/>
</dbReference>
<keyword evidence="8" id="KW-1185">Reference proteome</keyword>
<dbReference type="AlphaFoldDB" id="F4LX86"/>
<sequence>MIILALETSTSALKVAVYSSNKGFMNVKNIPYDESLSDTITQNAEGLYDALILGIKEILQSCKYQIDAISLSGIWHSLLLLDKHRKPITPIFTWADTRPIETVAKYRKNEQLWQSFYNKTGCTIHSIYPLWKIIHLKESQPEIFSKAAYFTSQLEYIFEQLTGEFIESKTIASGTGMFNIHTLDWDDDILNFAGIDRDMLCKLHEPTYSVPLKSSVAKCLNLPKGLPVIIGGADGALNQIGAGALKKGIMTLSVGTSGALRLAYDKPVLSENTSTWCYYALQGKRLAGAATSGAGNCLEWFKKKAYRDCGFSYKKLDEKAAKTDIEKAPIFLPFLYGERNPGWQDNRRASFIGLKGYHEIGDLYHAVLEGVLFNLYQCYEALTQITGEPEEIRISGGIENSPFWLQMAADIFGRDIVTSGIQHMSTVGAAVLALNALGEVKDIEKYEPTHGRTYTPNKKANKAYEKRYETYLDYYQRTDEKR</sequence>
<evidence type="ECO:0000256" key="1">
    <source>
        <dbReference type="ARBA" id="ARBA00009156"/>
    </source>
</evidence>
<evidence type="ECO:0000259" key="5">
    <source>
        <dbReference type="Pfam" id="PF00370"/>
    </source>
</evidence>
<dbReference type="PIRSF" id="PIRSF000538">
    <property type="entry name" value="GlpK"/>
    <property type="match status" value="1"/>
</dbReference>
<evidence type="ECO:0000313" key="8">
    <source>
        <dbReference type="Proteomes" id="UP000010802"/>
    </source>
</evidence>
<dbReference type="KEGG" id="tep:TepRe1_1753"/>
<evidence type="ECO:0000256" key="3">
    <source>
        <dbReference type="ARBA" id="ARBA00022777"/>
    </source>
</evidence>
<evidence type="ECO:0000313" key="7">
    <source>
        <dbReference type="EMBL" id="CDI40841.1"/>
    </source>
</evidence>
<dbReference type="PROSITE" id="PS00445">
    <property type="entry name" value="FGGY_KINASES_2"/>
    <property type="match status" value="1"/>
</dbReference>
<dbReference type="SUPFAM" id="SSF53067">
    <property type="entry name" value="Actin-like ATPase domain"/>
    <property type="match status" value="2"/>
</dbReference>
<evidence type="ECO:0000259" key="6">
    <source>
        <dbReference type="Pfam" id="PF02782"/>
    </source>
</evidence>
<name>F4LX86_TEPAE</name>
<dbReference type="OrthoDB" id="9805576at2"/>
<dbReference type="InterPro" id="IPR018485">
    <property type="entry name" value="FGGY_C"/>
</dbReference>
<protein>
    <submittedName>
        <fullName evidence="7">Gluconokinase</fullName>
        <ecNumber evidence="7">2.7.1.12</ecNumber>
    </submittedName>
</protein>
<dbReference type="Proteomes" id="UP000010802">
    <property type="component" value="Chromosome"/>
</dbReference>
<feature type="domain" description="Carbohydrate kinase FGGY N-terminal" evidence="5">
    <location>
        <begin position="2"/>
        <end position="241"/>
    </location>
</feature>
<dbReference type="InterPro" id="IPR000577">
    <property type="entry name" value="Carb_kinase_FGGY"/>
</dbReference>
<dbReference type="InterPro" id="IPR018484">
    <property type="entry name" value="FGGY_N"/>
</dbReference>
<evidence type="ECO:0000256" key="2">
    <source>
        <dbReference type="ARBA" id="ARBA00022679"/>
    </source>
</evidence>